<organism evidence="1 2">
    <name type="scientific">Novosphingobium endophyticum</name>
    <dbReference type="NCBI Taxonomy" id="1955250"/>
    <lineage>
        <taxon>Bacteria</taxon>
        <taxon>Pseudomonadati</taxon>
        <taxon>Pseudomonadota</taxon>
        <taxon>Alphaproteobacteria</taxon>
        <taxon>Sphingomonadales</taxon>
        <taxon>Sphingomonadaceae</taxon>
        <taxon>Novosphingobium</taxon>
    </lineage>
</organism>
<sequence length="137" mass="15231">MRHGVKRHIPNDAVAITRARHAELMTAESAGGRIVASPKAGKPMIEWPADTITTSRALLLARIKRETARRIDAVSPAWRQLDDLREPSEGAARVSAIDAIRQASNAIETQLGDFESDEVYSFAIVDNPHWPIFEEYD</sequence>
<keyword evidence="2" id="KW-1185">Reference proteome</keyword>
<proteinExistence type="predicted"/>
<accession>A0A916TPS1</accession>
<evidence type="ECO:0000313" key="2">
    <source>
        <dbReference type="Proteomes" id="UP000608154"/>
    </source>
</evidence>
<reference evidence="1" key="2">
    <citation type="submission" date="2020-09" db="EMBL/GenBank/DDBJ databases">
        <authorList>
            <person name="Sun Q."/>
            <person name="Zhou Y."/>
        </authorList>
    </citation>
    <scope>NUCLEOTIDE SEQUENCE</scope>
    <source>
        <strain evidence="1">CGMCC 1.15095</strain>
    </source>
</reference>
<evidence type="ECO:0000313" key="1">
    <source>
        <dbReference type="EMBL" id="GGB91872.1"/>
    </source>
</evidence>
<protein>
    <submittedName>
        <fullName evidence="1">Uncharacterized protein</fullName>
    </submittedName>
</protein>
<reference evidence="1" key="1">
    <citation type="journal article" date="2014" name="Int. J. Syst. Evol. Microbiol.">
        <title>Complete genome sequence of Corynebacterium casei LMG S-19264T (=DSM 44701T), isolated from a smear-ripened cheese.</title>
        <authorList>
            <consortium name="US DOE Joint Genome Institute (JGI-PGF)"/>
            <person name="Walter F."/>
            <person name="Albersmeier A."/>
            <person name="Kalinowski J."/>
            <person name="Ruckert C."/>
        </authorList>
    </citation>
    <scope>NUCLEOTIDE SEQUENCE</scope>
    <source>
        <strain evidence="1">CGMCC 1.15095</strain>
    </source>
</reference>
<comment type="caution">
    <text evidence="1">The sequence shown here is derived from an EMBL/GenBank/DDBJ whole genome shotgun (WGS) entry which is preliminary data.</text>
</comment>
<gene>
    <name evidence="1" type="ORF">GCM10011494_07800</name>
</gene>
<dbReference type="AlphaFoldDB" id="A0A916TPS1"/>
<dbReference type="EMBL" id="BMHK01000004">
    <property type="protein sequence ID" value="GGB91872.1"/>
    <property type="molecule type" value="Genomic_DNA"/>
</dbReference>
<name>A0A916TPS1_9SPHN</name>
<dbReference type="Proteomes" id="UP000608154">
    <property type="component" value="Unassembled WGS sequence"/>
</dbReference>